<comment type="caution">
    <text evidence="1">The sequence shown here is derived from an EMBL/GenBank/DDBJ whole genome shotgun (WGS) entry which is preliminary data.</text>
</comment>
<keyword evidence="1" id="KW-0378">Hydrolase</keyword>
<sequence>MDISKNGQLINLGDKSFTRKDYLESFPELLRILDKYKNIEWNSDTQASYYQDVLNETNLFNRNEPSSKFAQRGRTMANAISKIGLVETKMINGKKVKLPSEVGNNWVDNNYLPYQDEFEQLFNFNKDNLVFWRQLIKLRVFYKPEVKKTLNKNGDNFTFRYVKPFIFGLKLLKKFNKINKHDFCGMVLALRPDMTEDRLNSIIDNYSKVYSKSLDFNSFFMKEYSNYFIDTKNLSLASRWFDQSELDFNVFNNQLGYKGAPPKTKKKEFEFIEALKKFQTNKNEQSLEQLKGLSKKDQSKKAFGFGKEPFKFSNAHKRQSVDEFLKANDKSPLLTADGATLYKIYMVSKTFNNMSEYGDLTLRYFNLSGIVNIEASTISLNILVFFKELFNVCNISMSGEISDKEKNNKAFCSNSQTTEDIFELSKKDIKSLKANLFSKYKVNKISDLREQIEIEKDMAFVKFINNKFNKDKTIKILQHIRDRNRPGDKADKWLQSNVTNQATTPTIYEFMLGIAWYHLSKGKLIRIRRDYNLTLGGNMLPLRHANGGEGDIEVKYKRSKNFPYDGVLLEATLMDKSTQKRGEMEPVIRHTVNLNTDNQKWYGMFVGNVLDENVVNIFHLLSNVQLHDSRNKDKSVNGVNIFALTIDELIEFLKKNITDQEIINTFCRNIIYNKPINSDWRKEVIKEIEQDYHIE</sequence>
<protein>
    <submittedName>
        <fullName evidence="1">AlwI family type II restriction endonuclease</fullName>
    </submittedName>
</protein>
<dbReference type="Pfam" id="PF09491">
    <property type="entry name" value="RE_AlwI"/>
    <property type="match status" value="1"/>
</dbReference>
<dbReference type="EMBL" id="WJND01000022">
    <property type="protein sequence ID" value="MRG90182.1"/>
    <property type="molecule type" value="Genomic_DNA"/>
</dbReference>
<dbReference type="Proteomes" id="UP000460207">
    <property type="component" value="Unassembled WGS sequence"/>
</dbReference>
<evidence type="ECO:0000313" key="2">
    <source>
        <dbReference type="Proteomes" id="UP000460207"/>
    </source>
</evidence>
<dbReference type="AlphaFoldDB" id="A0A7X2G1W3"/>
<dbReference type="RefSeq" id="WP_153704336.1">
    <property type="nucleotide sequence ID" value="NZ_WJND01000022.1"/>
</dbReference>
<reference evidence="1 2" key="1">
    <citation type="submission" date="2019-11" db="EMBL/GenBank/DDBJ databases">
        <title>Draft genome sequence of 12 host-associated Lactobacillus reuteri rodent strains.</title>
        <authorList>
            <person name="Zhang S."/>
            <person name="Ozcam M."/>
            <person name="Van Pijkeren J.P."/>
        </authorList>
    </citation>
    <scope>NUCLEOTIDE SEQUENCE [LARGE SCALE GENOMIC DNA]</scope>
    <source>
        <strain evidence="1 2">N4I</strain>
    </source>
</reference>
<dbReference type="GO" id="GO:0004519">
    <property type="term" value="F:endonuclease activity"/>
    <property type="evidence" value="ECO:0007669"/>
    <property type="project" value="UniProtKB-KW"/>
</dbReference>
<accession>A0A7X2G1W3</accession>
<evidence type="ECO:0000313" key="1">
    <source>
        <dbReference type="EMBL" id="MRG90182.1"/>
    </source>
</evidence>
<name>A0A7X2G1W3_LIMRT</name>
<dbReference type="Gene3D" id="3.40.91.50">
    <property type="match status" value="1"/>
</dbReference>
<keyword evidence="1" id="KW-0255">Endonuclease</keyword>
<organism evidence="1 2">
    <name type="scientific">Limosilactobacillus reuteri</name>
    <name type="common">Lactobacillus reuteri</name>
    <dbReference type="NCBI Taxonomy" id="1598"/>
    <lineage>
        <taxon>Bacteria</taxon>
        <taxon>Bacillati</taxon>
        <taxon>Bacillota</taxon>
        <taxon>Bacilli</taxon>
        <taxon>Lactobacillales</taxon>
        <taxon>Lactobacillaceae</taxon>
        <taxon>Limosilactobacillus</taxon>
    </lineage>
</organism>
<keyword evidence="1" id="KW-0540">Nuclease</keyword>
<dbReference type="InterPro" id="IPR018573">
    <property type="entry name" value="Restrct_endonuc_II_AlwI"/>
</dbReference>
<proteinExistence type="predicted"/>
<gene>
    <name evidence="1" type="ORF">GIX76_09370</name>
</gene>